<protein>
    <recommendedName>
        <fullName evidence="10">Solute carrier family 35 member B1</fullName>
    </recommendedName>
</protein>
<dbReference type="GO" id="GO:0005460">
    <property type="term" value="F:UDP-glucose transmembrane transporter activity"/>
    <property type="evidence" value="ECO:0007669"/>
    <property type="project" value="TreeGrafter"/>
</dbReference>
<dbReference type="InterPro" id="IPR037185">
    <property type="entry name" value="EmrE-like"/>
</dbReference>
<feature type="transmembrane region" description="Helical" evidence="7">
    <location>
        <begin position="238"/>
        <end position="260"/>
    </location>
</feature>
<keyword evidence="2" id="KW-0813">Transport</keyword>
<evidence type="ECO:0000256" key="4">
    <source>
        <dbReference type="ARBA" id="ARBA00022989"/>
    </source>
</evidence>
<dbReference type="Pfam" id="PF08449">
    <property type="entry name" value="UAA"/>
    <property type="match status" value="1"/>
</dbReference>
<keyword evidence="3 7" id="KW-0812">Transmembrane</keyword>
<evidence type="ECO:0000313" key="9">
    <source>
        <dbReference type="Proteomes" id="UP001515480"/>
    </source>
</evidence>
<dbReference type="EMBL" id="JBGBPQ010000001">
    <property type="protein sequence ID" value="KAL1530275.1"/>
    <property type="molecule type" value="Genomic_DNA"/>
</dbReference>
<evidence type="ECO:0000256" key="7">
    <source>
        <dbReference type="SAM" id="Phobius"/>
    </source>
</evidence>
<sequence>MLPRPVQLSIGVCGIFFSFSYFAVLQEDVYKKEYGGEHFKYTFLALVCERGVNAAVGLLGMLVLGGSGLVIPKKDVFVSGISQMLAMAGSNEALRYVSYPTQVLGKSCKLVPVMAGGLVLGGRSFSALEYAQVLLLTVGVCIFNLFGAKKKKGGEDSALGLALIGFSLLMDAVTGGLQDRVKKRTKELNPEAGEKPVPTMHESMFWTNISGFLVAICAAFAAGHMVEGIAFCTRNPEVMSAIMIYSLASAVGQNFIYYMITQFGPLELTAVTTTRKIFTTLYSVFRNPANRLTMPQWAGCGLVFAGMLLDVVASACKPSKHKPPPTAPAKESESEKQSLLADS</sequence>
<dbReference type="SUPFAM" id="SSF103481">
    <property type="entry name" value="Multidrug resistance efflux transporter EmrE"/>
    <property type="match status" value="1"/>
</dbReference>
<keyword evidence="9" id="KW-1185">Reference proteome</keyword>
<evidence type="ECO:0000256" key="3">
    <source>
        <dbReference type="ARBA" id="ARBA00022692"/>
    </source>
</evidence>
<feature type="transmembrane region" description="Helical" evidence="7">
    <location>
        <begin position="52"/>
        <end position="71"/>
    </location>
</feature>
<keyword evidence="5 7" id="KW-0472">Membrane</keyword>
<feature type="region of interest" description="Disordered" evidence="6">
    <location>
        <begin position="317"/>
        <end position="343"/>
    </location>
</feature>
<organism evidence="8 9">
    <name type="scientific">Prymnesium parvum</name>
    <name type="common">Toxic golden alga</name>
    <dbReference type="NCBI Taxonomy" id="97485"/>
    <lineage>
        <taxon>Eukaryota</taxon>
        <taxon>Haptista</taxon>
        <taxon>Haptophyta</taxon>
        <taxon>Prymnesiophyceae</taxon>
        <taxon>Prymnesiales</taxon>
        <taxon>Prymnesiaceae</taxon>
        <taxon>Prymnesium</taxon>
    </lineage>
</organism>
<feature type="transmembrane region" description="Helical" evidence="7">
    <location>
        <begin position="205"/>
        <end position="226"/>
    </location>
</feature>
<dbReference type="AlphaFoldDB" id="A0AB34KCV3"/>
<dbReference type="GO" id="GO:0005459">
    <property type="term" value="F:UDP-galactose transmembrane transporter activity"/>
    <property type="evidence" value="ECO:0007669"/>
    <property type="project" value="TreeGrafter"/>
</dbReference>
<comment type="caution">
    <text evidence="8">The sequence shown here is derived from an EMBL/GenBank/DDBJ whole genome shotgun (WGS) entry which is preliminary data.</text>
</comment>
<dbReference type="InterPro" id="IPR013657">
    <property type="entry name" value="SCL35B1-4/HUT1"/>
</dbReference>
<keyword evidence="4 7" id="KW-1133">Transmembrane helix</keyword>
<dbReference type="PANTHER" id="PTHR10778">
    <property type="entry name" value="SOLUTE CARRIER FAMILY 35 MEMBER B"/>
    <property type="match status" value="1"/>
</dbReference>
<evidence type="ECO:0000256" key="1">
    <source>
        <dbReference type="ARBA" id="ARBA00004141"/>
    </source>
</evidence>
<feature type="transmembrane region" description="Helical" evidence="7">
    <location>
        <begin position="294"/>
        <end position="313"/>
    </location>
</feature>
<feature type="transmembrane region" description="Helical" evidence="7">
    <location>
        <begin position="6"/>
        <end position="24"/>
    </location>
</feature>
<proteinExistence type="predicted"/>
<dbReference type="GO" id="GO:0005789">
    <property type="term" value="C:endoplasmic reticulum membrane"/>
    <property type="evidence" value="ECO:0007669"/>
    <property type="project" value="TreeGrafter"/>
</dbReference>
<name>A0AB34KCV3_PRYPA</name>
<dbReference type="GO" id="GO:0000139">
    <property type="term" value="C:Golgi membrane"/>
    <property type="evidence" value="ECO:0007669"/>
    <property type="project" value="TreeGrafter"/>
</dbReference>
<feature type="transmembrane region" description="Helical" evidence="7">
    <location>
        <begin position="158"/>
        <end position="177"/>
    </location>
</feature>
<evidence type="ECO:0000256" key="6">
    <source>
        <dbReference type="SAM" id="MobiDB-lite"/>
    </source>
</evidence>
<evidence type="ECO:0000256" key="5">
    <source>
        <dbReference type="ARBA" id="ARBA00023136"/>
    </source>
</evidence>
<dbReference type="Proteomes" id="UP001515480">
    <property type="component" value="Unassembled WGS sequence"/>
</dbReference>
<comment type="subcellular location">
    <subcellularLocation>
        <location evidence="1">Membrane</location>
        <topology evidence="1">Multi-pass membrane protein</topology>
    </subcellularLocation>
</comment>
<reference evidence="8 9" key="1">
    <citation type="journal article" date="2024" name="Science">
        <title>Giant polyketide synthase enzymes in the biosynthesis of giant marine polyether toxins.</title>
        <authorList>
            <person name="Fallon T.R."/>
            <person name="Shende V.V."/>
            <person name="Wierzbicki I.H."/>
            <person name="Pendleton A.L."/>
            <person name="Watervoot N.F."/>
            <person name="Auber R.P."/>
            <person name="Gonzalez D.J."/>
            <person name="Wisecaver J.H."/>
            <person name="Moore B.S."/>
        </authorList>
    </citation>
    <scope>NUCLEOTIDE SEQUENCE [LARGE SCALE GENOMIC DNA]</scope>
    <source>
        <strain evidence="8 9">12B1</strain>
    </source>
</reference>
<evidence type="ECO:0000313" key="8">
    <source>
        <dbReference type="EMBL" id="KAL1530275.1"/>
    </source>
</evidence>
<evidence type="ECO:0000256" key="2">
    <source>
        <dbReference type="ARBA" id="ARBA00022448"/>
    </source>
</evidence>
<evidence type="ECO:0008006" key="10">
    <source>
        <dbReference type="Google" id="ProtNLM"/>
    </source>
</evidence>
<gene>
    <name evidence="8" type="ORF">AB1Y20_001187</name>
</gene>
<dbReference type="PANTHER" id="PTHR10778:SF18">
    <property type="entry name" value="SUGAR PHOSPHATE TRANSPORTER DOMAIN-CONTAINING PROTEIN"/>
    <property type="match status" value="1"/>
</dbReference>
<accession>A0AB34KCV3</accession>
<feature type="transmembrane region" description="Helical" evidence="7">
    <location>
        <begin position="127"/>
        <end position="146"/>
    </location>
</feature>